<dbReference type="EMBL" id="CU459003">
    <property type="protein sequence ID" value="CAM77043.1"/>
    <property type="molecule type" value="Genomic_DNA"/>
</dbReference>
<evidence type="ECO:0000313" key="2">
    <source>
        <dbReference type="EMBL" id="CAM77043.1"/>
    </source>
</evidence>
<dbReference type="Gene3D" id="1.10.443.10">
    <property type="entry name" value="Intergrase catalytic core"/>
    <property type="match status" value="1"/>
</dbReference>
<dbReference type="GO" id="GO:0015074">
    <property type="term" value="P:DNA integration"/>
    <property type="evidence" value="ECO:0007669"/>
    <property type="project" value="InterPro"/>
</dbReference>
<organism evidence="2">
    <name type="scientific">Magnetospirillum gryphiswaldense</name>
    <dbReference type="NCBI Taxonomy" id="55518"/>
    <lineage>
        <taxon>Bacteria</taxon>
        <taxon>Pseudomonadati</taxon>
        <taxon>Pseudomonadota</taxon>
        <taxon>Alphaproteobacteria</taxon>
        <taxon>Rhodospirillales</taxon>
        <taxon>Rhodospirillaceae</taxon>
        <taxon>Magnetospirillum</taxon>
    </lineage>
</organism>
<dbReference type="InterPro" id="IPR011010">
    <property type="entry name" value="DNA_brk_join_enz"/>
</dbReference>
<protein>
    <submittedName>
        <fullName evidence="2">Phage integrase</fullName>
    </submittedName>
</protein>
<sequence length="512" mass="57689">MNGPSGAERGEAPGGSCNFRGAWPSAGCGSALLCVWFSGVARSRMMRGDRSHVIAIVKTRDGTLPLLFVDGRAGSGIMREQVALVRHIAGQGYSPSQQIKLTESIGRFCDWMQLAESGTMPTPETLPAILRRFLVARYEGTVQRDGSDPTGLFWKPAKAQTVEMDRRHLNKLSDFVAREFGYFPLNPDTRIEGYHQGRGAVREVGMVLSSRRQQLDFLGHVAHKRAPRPVRAIGPVGHRRPQREDDGHAFPLERLGDLIANEPSVVKRMIFIELAFGGPRISEALNHFVTDVLPGTHRPKLFPDDRPTDLPLVVLADPVASVFTDTLQFSTEDRRQYLRRRFDMLPRPDRPRRGDPLHAGWKGMLYDNTNLLVSQVYWSHPEWARTYWRLYGELLEIRRSVPKGVRESHPYLYINDSPHRPEFGQPVKIHAIEKAFVRACERIGLEPYRGKVSLHGLRHAYKRQLRMLGLKSSTRQRCMHHVSPDSQDIYDKAAAADINAALQAVRGANGQP</sequence>
<dbReference type="SUPFAM" id="SSF56349">
    <property type="entry name" value="DNA breaking-rejoining enzymes"/>
    <property type="match status" value="1"/>
</dbReference>
<dbReference type="InterPro" id="IPR013762">
    <property type="entry name" value="Integrase-like_cat_sf"/>
</dbReference>
<name>A4U2D6_9PROT</name>
<dbReference type="GO" id="GO:0006310">
    <property type="term" value="P:DNA recombination"/>
    <property type="evidence" value="ECO:0007669"/>
    <property type="project" value="UniProtKB-KW"/>
</dbReference>
<gene>
    <name evidence="2" type="ORF">MGR_3546</name>
</gene>
<proteinExistence type="predicted"/>
<dbReference type="AlphaFoldDB" id="A4U2D6"/>
<accession>A4U2D6</accession>
<keyword evidence="1" id="KW-0233">DNA recombination</keyword>
<evidence type="ECO:0000256" key="1">
    <source>
        <dbReference type="ARBA" id="ARBA00023172"/>
    </source>
</evidence>
<reference evidence="2" key="1">
    <citation type="journal article" date="2007" name="J. Bacteriol.">
        <title>Comparative genome analysis of four magnetotactic bacteria reveals a complex set of group-specific genes implicated in magnetosome biomineralization and function.</title>
        <authorList>
            <person name="Richter M."/>
            <person name="Kube M."/>
            <person name="Bazylinski D.A."/>
            <person name="Lombardot T."/>
            <person name="Gloeckner F.O."/>
            <person name="Reinhardt R."/>
            <person name="Schueler D."/>
        </authorList>
    </citation>
    <scope>NUCLEOTIDE SEQUENCE</scope>
    <source>
        <strain evidence="2">MSR-1</strain>
    </source>
</reference>
<dbReference type="GO" id="GO:0003677">
    <property type="term" value="F:DNA binding"/>
    <property type="evidence" value="ECO:0007669"/>
    <property type="project" value="InterPro"/>
</dbReference>